<protein>
    <recommendedName>
        <fullName evidence="3">RING-type domain-containing protein</fullName>
    </recommendedName>
</protein>
<dbReference type="AlphaFoldDB" id="A0A0G4FLM6"/>
<proteinExistence type="predicted"/>
<feature type="compositionally biased region" description="Polar residues" evidence="1">
    <location>
        <begin position="85"/>
        <end position="95"/>
    </location>
</feature>
<dbReference type="EMBL" id="CDMZ01000465">
    <property type="protein sequence ID" value="CEM14911.1"/>
    <property type="molecule type" value="Genomic_DNA"/>
</dbReference>
<accession>A0A0G4FLM6</accession>
<sequence>MPSLLPRDCTDCTVRCLQATRFFSETAVSPAPPLPATSSAPRASTVKSSHRPAPTQREYTDVRESTLPSRQGGAKSNGGGRSGAPQSHSSQLTTRHLSRETHALWESVQEEASEERVRRKVEDEYKERLRKALVEDGAQRKVREITEDILTLKCPRCRAAFADFDGCAALTCGSCNCAFCGYCLKDCGRDAHDHMPRCRVTRDVGARLNTQFGMFPASFQDWKRFQRERQTEREGEVLQRLSADELSQVRQLLQPLLQERGIQI</sequence>
<name>A0A0G4FLM6_9ALVE</name>
<dbReference type="PhylomeDB" id="A0A0G4FLM6"/>
<feature type="region of interest" description="Disordered" evidence="1">
    <location>
        <begin position="27"/>
        <end position="96"/>
    </location>
</feature>
<organism evidence="2">
    <name type="scientific">Chromera velia CCMP2878</name>
    <dbReference type="NCBI Taxonomy" id="1169474"/>
    <lineage>
        <taxon>Eukaryota</taxon>
        <taxon>Sar</taxon>
        <taxon>Alveolata</taxon>
        <taxon>Colpodellida</taxon>
        <taxon>Chromeraceae</taxon>
        <taxon>Chromera</taxon>
    </lineage>
</organism>
<dbReference type="VEuPathDB" id="CryptoDB:Cvel_17650"/>
<evidence type="ECO:0000313" key="2">
    <source>
        <dbReference type="EMBL" id="CEM14911.1"/>
    </source>
</evidence>
<dbReference type="SUPFAM" id="SSF57850">
    <property type="entry name" value="RING/U-box"/>
    <property type="match status" value="1"/>
</dbReference>
<evidence type="ECO:0000256" key="1">
    <source>
        <dbReference type="SAM" id="MobiDB-lite"/>
    </source>
</evidence>
<reference evidence="2" key="1">
    <citation type="submission" date="2014-11" db="EMBL/GenBank/DDBJ databases">
        <authorList>
            <person name="Otto D Thomas"/>
            <person name="Naeem Raeece"/>
        </authorList>
    </citation>
    <scope>NUCLEOTIDE SEQUENCE</scope>
</reference>
<dbReference type="Gene3D" id="1.20.120.1750">
    <property type="match status" value="1"/>
</dbReference>
<gene>
    <name evidence="2" type="ORF">Cvel_17650</name>
</gene>
<feature type="compositionally biased region" description="Low complexity" evidence="1">
    <location>
        <begin position="36"/>
        <end position="45"/>
    </location>
</feature>
<evidence type="ECO:0008006" key="3">
    <source>
        <dbReference type="Google" id="ProtNLM"/>
    </source>
</evidence>